<comment type="catalytic activity">
    <reaction evidence="6">
        <text>L-histidine(out) + L-arginine(in) = L-histidine(in) + L-arginine(out)</text>
        <dbReference type="Rhea" id="RHEA:71063"/>
        <dbReference type="ChEBI" id="CHEBI:32682"/>
        <dbReference type="ChEBI" id="CHEBI:57595"/>
    </reaction>
</comment>
<accession>A0A6A7B7V2</accession>
<dbReference type="Gene3D" id="1.20.1280.290">
    <property type="match status" value="2"/>
</dbReference>
<evidence type="ECO:0000256" key="7">
    <source>
        <dbReference type="SAM" id="MobiDB-lite"/>
    </source>
</evidence>
<dbReference type="PANTHER" id="PTHR16201:SF34">
    <property type="entry name" value="LYSOSOMAL AMINO ACID TRANSPORTER 1"/>
    <property type="match status" value="1"/>
</dbReference>
<gene>
    <name evidence="9" type="ORF">T440DRAFT_488744</name>
</gene>
<feature type="compositionally biased region" description="Polar residues" evidence="7">
    <location>
        <begin position="258"/>
        <end position="275"/>
    </location>
</feature>
<comment type="subcellular location">
    <subcellularLocation>
        <location evidence="1">Membrane</location>
        <topology evidence="1">Multi-pass membrane protein</topology>
    </subcellularLocation>
</comment>
<feature type="region of interest" description="Disordered" evidence="7">
    <location>
        <begin position="529"/>
        <end position="601"/>
    </location>
</feature>
<evidence type="ECO:0000256" key="1">
    <source>
        <dbReference type="ARBA" id="ARBA00004141"/>
    </source>
</evidence>
<keyword evidence="10" id="KW-1185">Reference proteome</keyword>
<dbReference type="AlphaFoldDB" id="A0A6A7B7V2"/>
<feature type="transmembrane region" description="Helical" evidence="8">
    <location>
        <begin position="400"/>
        <end position="418"/>
    </location>
</feature>
<dbReference type="InterPro" id="IPR006603">
    <property type="entry name" value="PQ-loop_rpt"/>
</dbReference>
<feature type="compositionally biased region" description="Low complexity" evidence="7">
    <location>
        <begin position="547"/>
        <end position="565"/>
    </location>
</feature>
<protein>
    <submittedName>
        <fullName evidence="9">PQ-loop-domain-containing protein</fullName>
    </submittedName>
</protein>
<evidence type="ECO:0000256" key="6">
    <source>
        <dbReference type="ARBA" id="ARBA00050768"/>
    </source>
</evidence>
<feature type="region of interest" description="Disordered" evidence="7">
    <location>
        <begin position="229"/>
        <end position="316"/>
    </location>
</feature>
<feature type="transmembrane region" description="Helical" evidence="8">
    <location>
        <begin position="458"/>
        <end position="479"/>
    </location>
</feature>
<sequence>MPRPSAARGACFVSGLEDPSGGLGSPTSARVEHTSTKDSTFRVRGEHQFCCKISTALEVQVWFPLDSTHRTRIDGSMPPYLSPLHIAKATIPANCEPANEFLYHFSAVFHTCIPTNLALISTLLGTCSIISWLFAQLPQIYKNHKLKSTSGLSAFFLTEWLLGDVTNLLGCLFTGQALWQIIIATYYVFVDCCLCAQWVWYEMLHHGRPLRPIWGRWSGTGFGGSGMHQVRDGMMGGNKGKTSSPPQTPDSTTTDKTNMSSESAAQNIPRSSTLDTFRIPNFARSPNPVKESWQDMPSGTSPNPHVRRVAASSSPMPSPKTILYISLMLAILTNPTLAKPVSPFAPAPLTYHTTTLAAPLPASHLSTSEILGKLFSWMSTFLYLGSRLPQLYKNQIRRSTAGLSPVLFAAAFFGNLFYSTSLLANPCAWYDFPAGKGAGWVGPQGSVRRDWVLRAMPFFLGAAGVLIMDAAVGLQFVYFHDNENESRGRSRDDEVILTLDDHGKTVRRRLHWRRVSGWMRGWAPAVSVAATPSSSRAPTPSPRDESAGSVGSEASSSTSTSASSGIPIQGGKGNALDEARALLGTGRHASPRSYGALGSPR</sequence>
<keyword evidence="2 8" id="KW-0812">Transmembrane</keyword>
<dbReference type="GO" id="GO:0000329">
    <property type="term" value="C:fungal-type vacuole membrane"/>
    <property type="evidence" value="ECO:0007669"/>
    <property type="project" value="TreeGrafter"/>
</dbReference>
<dbReference type="GO" id="GO:0015174">
    <property type="term" value="F:basic amino acid transmembrane transporter activity"/>
    <property type="evidence" value="ECO:0007669"/>
    <property type="project" value="TreeGrafter"/>
</dbReference>
<feature type="transmembrane region" description="Helical" evidence="8">
    <location>
        <begin position="181"/>
        <end position="201"/>
    </location>
</feature>
<evidence type="ECO:0000313" key="10">
    <source>
        <dbReference type="Proteomes" id="UP000799423"/>
    </source>
</evidence>
<evidence type="ECO:0000313" key="9">
    <source>
        <dbReference type="EMBL" id="KAF2851626.1"/>
    </source>
</evidence>
<dbReference type="FunFam" id="1.20.1280.290:FF:000009">
    <property type="entry name" value="PQ loop repeat family protein"/>
    <property type="match status" value="1"/>
</dbReference>
<dbReference type="EMBL" id="MU006301">
    <property type="protein sequence ID" value="KAF2851626.1"/>
    <property type="molecule type" value="Genomic_DNA"/>
</dbReference>
<evidence type="ECO:0000256" key="2">
    <source>
        <dbReference type="ARBA" id="ARBA00022692"/>
    </source>
</evidence>
<feature type="compositionally biased region" description="Low complexity" evidence="7">
    <location>
        <begin position="529"/>
        <end position="538"/>
    </location>
</feature>
<proteinExistence type="inferred from homology"/>
<dbReference type="Pfam" id="PF04193">
    <property type="entry name" value="PQ-loop"/>
    <property type="match status" value="2"/>
</dbReference>
<keyword evidence="4 8" id="KW-0472">Membrane</keyword>
<dbReference type="OrthoDB" id="8048523at2759"/>
<evidence type="ECO:0000256" key="4">
    <source>
        <dbReference type="ARBA" id="ARBA00023136"/>
    </source>
</evidence>
<dbReference type="InterPro" id="IPR051415">
    <property type="entry name" value="LAAT-1"/>
</dbReference>
<dbReference type="GO" id="GO:0034488">
    <property type="term" value="P:basic amino acid transmembrane export from vacuole"/>
    <property type="evidence" value="ECO:0007669"/>
    <property type="project" value="TreeGrafter"/>
</dbReference>
<evidence type="ECO:0000256" key="5">
    <source>
        <dbReference type="ARBA" id="ARBA00038039"/>
    </source>
</evidence>
<evidence type="ECO:0000256" key="3">
    <source>
        <dbReference type="ARBA" id="ARBA00022989"/>
    </source>
</evidence>
<feature type="transmembrane region" description="Helical" evidence="8">
    <location>
        <begin position="117"/>
        <end position="135"/>
    </location>
</feature>
<comment type="similarity">
    <text evidence="5">Belongs to the laat-1 family.</text>
</comment>
<dbReference type="Proteomes" id="UP000799423">
    <property type="component" value="Unassembled WGS sequence"/>
</dbReference>
<dbReference type="PANTHER" id="PTHR16201">
    <property type="entry name" value="SEVEN TRANSMEMBRANE PROTEIN 1-RELATED"/>
    <property type="match status" value="1"/>
</dbReference>
<evidence type="ECO:0000256" key="8">
    <source>
        <dbReference type="SAM" id="Phobius"/>
    </source>
</evidence>
<name>A0A6A7B7V2_9PLEO</name>
<organism evidence="9 10">
    <name type="scientific">Plenodomus tracheiphilus IPT5</name>
    <dbReference type="NCBI Taxonomy" id="1408161"/>
    <lineage>
        <taxon>Eukaryota</taxon>
        <taxon>Fungi</taxon>
        <taxon>Dikarya</taxon>
        <taxon>Ascomycota</taxon>
        <taxon>Pezizomycotina</taxon>
        <taxon>Dothideomycetes</taxon>
        <taxon>Pleosporomycetidae</taxon>
        <taxon>Pleosporales</taxon>
        <taxon>Pleosporineae</taxon>
        <taxon>Leptosphaeriaceae</taxon>
        <taxon>Plenodomus</taxon>
    </lineage>
</organism>
<feature type="compositionally biased region" description="Low complexity" evidence="7">
    <location>
        <begin position="241"/>
        <end position="257"/>
    </location>
</feature>
<reference evidence="9" key="1">
    <citation type="submission" date="2020-01" db="EMBL/GenBank/DDBJ databases">
        <authorList>
            <consortium name="DOE Joint Genome Institute"/>
            <person name="Haridas S."/>
            <person name="Albert R."/>
            <person name="Binder M."/>
            <person name="Bloem J."/>
            <person name="Labutti K."/>
            <person name="Salamov A."/>
            <person name="Andreopoulos B."/>
            <person name="Baker S.E."/>
            <person name="Barry K."/>
            <person name="Bills G."/>
            <person name="Bluhm B.H."/>
            <person name="Cannon C."/>
            <person name="Castanera R."/>
            <person name="Culley D.E."/>
            <person name="Daum C."/>
            <person name="Ezra D."/>
            <person name="Gonzalez J.B."/>
            <person name="Henrissat B."/>
            <person name="Kuo A."/>
            <person name="Liang C."/>
            <person name="Lipzen A."/>
            <person name="Lutzoni F."/>
            <person name="Magnuson J."/>
            <person name="Mondo S."/>
            <person name="Nolan M."/>
            <person name="Ohm R."/>
            <person name="Pangilinan J."/>
            <person name="Park H.-J."/>
            <person name="Ramirez L."/>
            <person name="Alfaro M."/>
            <person name="Sun H."/>
            <person name="Tritt A."/>
            <person name="Yoshinaga Y."/>
            <person name="Zwiers L.-H."/>
            <person name="Turgeon B.G."/>
            <person name="Goodwin S.B."/>
            <person name="Spatafora J.W."/>
            <person name="Crous P.W."/>
            <person name="Grigoriev I.V."/>
        </authorList>
    </citation>
    <scope>NUCLEOTIDE SEQUENCE</scope>
    <source>
        <strain evidence="9">IPT5</strain>
    </source>
</reference>
<dbReference type="SMART" id="SM00679">
    <property type="entry name" value="CTNS"/>
    <property type="match status" value="2"/>
</dbReference>
<keyword evidence="3 8" id="KW-1133">Transmembrane helix</keyword>